<dbReference type="GeneID" id="78229307"/>
<comment type="caution">
    <text evidence="1">The sequence shown here is derived from an EMBL/GenBank/DDBJ whole genome shotgun (WGS) entry which is preliminary data.</text>
</comment>
<evidence type="ECO:0000313" key="1">
    <source>
        <dbReference type="EMBL" id="EFW06460.1"/>
    </source>
</evidence>
<reference evidence="1 2" key="1">
    <citation type="submission" date="2010-12" db="EMBL/GenBank/DDBJ databases">
        <title>The Genome Sequence of Coprobacillus sp. strain 29_1.</title>
        <authorList>
            <consortium name="The Broad Institute Genome Sequencing Platform"/>
            <person name="Earl A."/>
            <person name="Ward D."/>
            <person name="Feldgarden M."/>
            <person name="Gevers D."/>
            <person name="Daigneault M."/>
            <person name="Sibley C.D."/>
            <person name="White A."/>
            <person name="Strauss J."/>
            <person name="Allen-Vercoe E."/>
            <person name="Young S.K."/>
            <person name="Zeng Q."/>
            <person name="Gargeya S."/>
            <person name="Fitzgerald M."/>
            <person name="Haas B."/>
            <person name="Abouelleil A."/>
            <person name="Alvarado L."/>
            <person name="Arachchi H.M."/>
            <person name="Berlin A."/>
            <person name="Brown A."/>
            <person name="Chapman S.B."/>
            <person name="Chen Z."/>
            <person name="Dunbar C."/>
            <person name="Freedman E."/>
            <person name="Gearin G."/>
            <person name="Gellesch M."/>
            <person name="Goldberg J."/>
            <person name="Griggs A."/>
            <person name="Gujja S."/>
            <person name="Heilman E."/>
            <person name="Heiman D."/>
            <person name="Howarth C."/>
            <person name="Larson L."/>
            <person name="Lui A."/>
            <person name="MacDonald P.J.P."/>
            <person name="Mehta T."/>
            <person name="Montmayeur A."/>
            <person name="Murphy C."/>
            <person name="Neiman D."/>
            <person name="Pearson M."/>
            <person name="Priest M."/>
            <person name="Roberts A."/>
            <person name="Saif S."/>
            <person name="Shea T."/>
            <person name="Shenoy N."/>
            <person name="Sisk P."/>
            <person name="Stolte C."/>
            <person name="Sykes S."/>
            <person name="White J."/>
            <person name="Yandava C."/>
            <person name="Nusbaum C."/>
            <person name="Birren B."/>
        </authorList>
    </citation>
    <scope>NUCLEOTIDE SEQUENCE [LARGE SCALE GENOMIC DNA]</scope>
    <source>
        <strain evidence="1 2">29_1</strain>
    </source>
</reference>
<proteinExistence type="predicted"/>
<keyword evidence="2" id="KW-1185">Reference proteome</keyword>
<dbReference type="HOGENOM" id="CLU_2368022_0_0_9"/>
<name>E7G683_9FIRM</name>
<dbReference type="AlphaFoldDB" id="E7G683"/>
<dbReference type="eggNOG" id="ENOG502ZJ0M">
    <property type="taxonomic scope" value="Bacteria"/>
</dbReference>
<dbReference type="OrthoDB" id="9815752at2"/>
<organism evidence="1 2">
    <name type="scientific">Coprobacillus cateniformis</name>
    <dbReference type="NCBI Taxonomy" id="100884"/>
    <lineage>
        <taxon>Bacteria</taxon>
        <taxon>Bacillati</taxon>
        <taxon>Bacillota</taxon>
        <taxon>Erysipelotrichia</taxon>
        <taxon>Erysipelotrichales</taxon>
        <taxon>Coprobacillaceae</taxon>
        <taxon>Coprobacillus</taxon>
    </lineage>
</organism>
<protein>
    <submittedName>
        <fullName evidence="1">Uncharacterized protein</fullName>
    </submittedName>
</protein>
<sequence length="95" mass="10382">MGTYVEKPSLKVDWEQYADHATNDSMVKRGINQEMVDSYVANGKALSQGNGKYAFVSRDGVAVVTSNGKLVTTWSSANFDANMLEIVDKLFGKGK</sequence>
<dbReference type="RefSeq" id="WP_008787399.1">
    <property type="nucleotide sequence ID" value="NZ_AKCB01000001.1"/>
</dbReference>
<dbReference type="EMBL" id="ADKX01000002">
    <property type="protein sequence ID" value="EFW06460.1"/>
    <property type="molecule type" value="Genomic_DNA"/>
</dbReference>
<dbReference type="Proteomes" id="UP000003157">
    <property type="component" value="Unassembled WGS sequence"/>
</dbReference>
<accession>E7G683</accession>
<evidence type="ECO:0000313" key="2">
    <source>
        <dbReference type="Proteomes" id="UP000003157"/>
    </source>
</evidence>
<gene>
    <name evidence="1" type="ORF">HMPREF9488_00271</name>
</gene>